<dbReference type="InterPro" id="IPR011993">
    <property type="entry name" value="PH-like_dom_sf"/>
</dbReference>
<dbReference type="SMART" id="SM01026">
    <property type="entry name" value="Beach"/>
    <property type="match status" value="1"/>
</dbReference>
<dbReference type="InterPro" id="IPR036322">
    <property type="entry name" value="WD40_repeat_dom_sf"/>
</dbReference>
<dbReference type="Pfam" id="PF14844">
    <property type="entry name" value="PH_BEACH"/>
    <property type="match status" value="1"/>
</dbReference>
<organism evidence="7 8">
    <name type="scientific">Emydomyces testavorans</name>
    <dbReference type="NCBI Taxonomy" id="2070801"/>
    <lineage>
        <taxon>Eukaryota</taxon>
        <taxon>Fungi</taxon>
        <taxon>Dikarya</taxon>
        <taxon>Ascomycota</taxon>
        <taxon>Pezizomycotina</taxon>
        <taxon>Eurotiomycetes</taxon>
        <taxon>Eurotiomycetidae</taxon>
        <taxon>Onygenales</taxon>
        <taxon>Nannizziopsiaceae</taxon>
        <taxon>Emydomyces</taxon>
    </lineage>
</organism>
<dbReference type="SUPFAM" id="SSF50729">
    <property type="entry name" value="PH domain-like"/>
    <property type="match status" value="1"/>
</dbReference>
<feature type="compositionally biased region" description="Basic and acidic residues" evidence="4">
    <location>
        <begin position="1688"/>
        <end position="1698"/>
    </location>
</feature>
<dbReference type="EMBL" id="CP120627">
    <property type="protein sequence ID" value="WEW56011.1"/>
    <property type="molecule type" value="Genomic_DNA"/>
</dbReference>
<feature type="domain" description="BEACH" evidence="5">
    <location>
        <begin position="1929"/>
        <end position="2224"/>
    </location>
</feature>
<dbReference type="PROSITE" id="PS50294">
    <property type="entry name" value="WD_REPEATS_REGION"/>
    <property type="match status" value="1"/>
</dbReference>
<dbReference type="CDD" id="cd06071">
    <property type="entry name" value="Beach"/>
    <property type="match status" value="1"/>
</dbReference>
<dbReference type="InterPro" id="IPR036372">
    <property type="entry name" value="BEACH_dom_sf"/>
</dbReference>
<feature type="compositionally biased region" description="Acidic residues" evidence="4">
    <location>
        <begin position="1714"/>
        <end position="1724"/>
    </location>
</feature>
<proteinExistence type="predicted"/>
<dbReference type="InterPro" id="IPR023362">
    <property type="entry name" value="PH-BEACH_dom"/>
</dbReference>
<dbReference type="PROSITE" id="PS51783">
    <property type="entry name" value="PH_BEACH"/>
    <property type="match status" value="1"/>
</dbReference>
<feature type="domain" description="BEACH-type PH" evidence="6">
    <location>
        <begin position="1759"/>
        <end position="1890"/>
    </location>
</feature>
<protein>
    <submittedName>
        <fullName evidence="7">Beige protein-like 1</fullName>
    </submittedName>
</protein>
<dbReference type="InterPro" id="IPR001680">
    <property type="entry name" value="WD40_rpt"/>
</dbReference>
<dbReference type="Gene3D" id="1.10.1540.10">
    <property type="entry name" value="BEACH domain"/>
    <property type="match status" value="1"/>
</dbReference>
<dbReference type="SUPFAM" id="SSF49899">
    <property type="entry name" value="Concanavalin A-like lectins/glucanases"/>
    <property type="match status" value="1"/>
</dbReference>
<evidence type="ECO:0000259" key="6">
    <source>
        <dbReference type="PROSITE" id="PS51783"/>
    </source>
</evidence>
<dbReference type="InterPro" id="IPR051944">
    <property type="entry name" value="BEACH_domain_protein"/>
</dbReference>
<sequence>MSSLLLRPRRQSSPSSAERLTSKFRPTIDILAGCIRDSLSIDIALEATESILFLRHAFIDDNQPREAKDAFRQLQGFQVLLDLLQRLEDLYEPKSLDVQQRKAILALVKEIIGIFGEALKDHHGNKRYFAKRLHGNGNASFKQILSKLSAKLEDNSDADNGTEVEEFYGGLLAAGLAQQTVSGLFTSLRKKFEHEGTIIPAALKEAVRKALGSSETVENPEFFRLLLLLWLEQSPTPSSYPIQRQAIPACLEQLATQSSQNRLALHSSGILTFLLGLITCSGRNHDELDLYRELAIALSFEGFDNLEEAAELYRRAHYSLEAAKFLLATVKSSNGPPSVQFDMSCHGYSSIELPTLGKPFPPITSVGYTLIVWARFDNFDPNVHTTIFGAFDPTQTCFLLAYLEKDTRNLILQTSISGSRPSVRFKSTVFSPGLWYHICIVHKRPRPMSSSRALLFINGELVEQLKADYPQVPASRSGQKLPRVQAFLGTPQDLAVRIGKGLSTSRWSLASAVLLEEALADDIISVLCQLGPRYYGNFQDCLGSFQTYRASATLNLRNENLHPGKEEHSDIVAVIRQKASILIPENSILLNISPTAVLDNDNTNPTDELQLVKLLSKNAAKHLSHFTKAGGNSVVINRAVPAINSALTQPQGVAILTGHPVASIPQSLDDAAWRVGGCTAVHLSMVEAATTPEHLRLAVEILLESVQDSWRNSEAMEKENGYGILAVLLREKLGITTAVQTTPRKIAPVCSTSQDRNELAMELLILILRFVGYDFENPKKSIIINPLAYRVLLVDVDIWRLGDLPLLEIYYSQFRIFCIESYHHRFNARRLSRMRVIKKLLNSLKDEIYTDESLKLFTQAFSCITTCCMTAEILRSVSLFITYSIHKPKPSSRLQKKKSISSIARQSRRAIVYQFHEKPATYVSKEHIGAELLRVFTDIFCAPDSTVNIQKLARTVTNKWLLYLISEDEADVVILATKLLARLLTVHGASYTRKFDKSGGFVIMRHCLKRWWKVPALWLFCFAILFDKDVKITDIGQKFDDTVISSLFGPLEKLKVVHPEIFPVITGMLQSALKSSILKDRISEPSEDSDDELWLAGSNRSKNSDSISGYSLHYVSFSFDAYDLSISRLTVKLVLMYVLGTVESLHEDLLYKIVRFLADIHDKSSTFRDFTATSSYVESLLLVLFPVVVGSDAVSANDELNSRNSGLTFGSDSVVIQPLSDARPVLRTSTVERSGSEGGEHNLQRTSSFILVSSDKAKYNPSSARLRHIVEPKTGVAETMPTNTVVQELLKLITSVCADQLLTRKEFPGLSIFVKTPPGFIEHQIYFESWLQRNTLLQMGKLFSANRELLLEPRALTNLARLLSQVSDAIYEGWFIDGATATLDFAGPILEYLQKSEIASLKSVRLCSQTIATIRSILFRTMLLKLSETEDAAALAFLKYLAYWQTVLLGSEETQAEHLQLMCYLLYSKIVTEEENVRLEAASWWRIILVQKPTETLAMLSQTSSSLYRRLSAGFQELVAMDDSSFLRWIDDQRDDLDCFFFGTLSKVWENFVKQENNRTDETARNRLSKRKEKLKQWSQADSMNEEIIRRHDVTFGHWTSNISLSEKLKHQRFAQDQQDDFTFLLSSFSRIYRNLRCENGLLAEGNETKWRLDQTEGRSRMRQRIIPDDTVGKQDYQPKRRATGDLSKPDIRQRSNSESDMVSVTPTDITAEVMDEEELESESDDKSGLDDSFEIIEEPKDIDENYEDKNRKVMRSLHRGDQVQHVCNISRIVGLEACEGLLILGKDSIYIMDNYFQRPDGEIVNVWQAAGEERDSYVRMISGRESNERRYNNGEHETRSWKWSDVVSVSKRRFLFRDVALEIFFMDGRSFLITLVSSFARNELHTQLISRAPQTQGASNHSQPDDTWRFEALRNQESKPQFFGSKLVNAFSQGSVHPATRKWLNGEMSNFHYLMLVNTLAGRTFNDLTQYPVFPWILADYTSEELDLTNPKTFRDLSKPMGCQTSEREVEFKSRYQCFAEMGDHNAPPFHYGTHYSSAMIVCSYLIRLQPFVKSYLLLQGGTFDHADRLFYSVAKAWNSASTVNMTDVRELTPEFFYLPEFLVNSNKYDFGLRQNMSQAIDSVELPPWAKGDPKIFIAKHREALESPFVSRNLHRWIDLIFGYKQKGEAAVEAVNVFHHLSYQGAKDLDNIEDPLERLATIGIIHNFGQTPHQVFNKPHPQREEVHHKLDQLDIAAEGLTRLPLTLLDTQERVASLSFSVKHDRLLCSAAFRLNIPPNYDKYMEWGFSDNSIRFFATDSRKPVGHFEHLHIGRLSCALFADSQTLVTSGVDCTISVWSYTATAKSVDLHPKATLFGHRTPVTTLAVSRSFSVILSASTDGKLMLWDLNRLEFVRELPAGEPVEVSFIRRHSVPLVPLPNRYKYARINDATGNIVVCRCNRVSLYTLNGALLLEQVVCDQNEDIVLSCAFYEGVSNEWLERELIFTGHRRGLVNIWSKTIRNGQFELDLIRQLHHVDQAREDRPAIPAGITCILPLAQAVYTGDEAGRVVRILR</sequence>
<dbReference type="Proteomes" id="UP001219355">
    <property type="component" value="Chromosome 1"/>
</dbReference>
<feature type="compositionally biased region" description="Polar residues" evidence="4">
    <location>
        <begin position="1699"/>
        <end position="1709"/>
    </location>
</feature>
<evidence type="ECO:0000259" key="5">
    <source>
        <dbReference type="PROSITE" id="PS50197"/>
    </source>
</evidence>
<accession>A0AAF0DCH5</accession>
<dbReference type="PANTHER" id="PTHR46108:SF4">
    <property type="entry name" value="BLUE CHEESE"/>
    <property type="match status" value="1"/>
</dbReference>
<dbReference type="InterPro" id="IPR015943">
    <property type="entry name" value="WD40/YVTN_repeat-like_dom_sf"/>
</dbReference>
<feature type="compositionally biased region" description="Basic and acidic residues" evidence="4">
    <location>
        <begin position="1654"/>
        <end position="1679"/>
    </location>
</feature>
<dbReference type="Gene3D" id="2.60.120.200">
    <property type="match status" value="1"/>
</dbReference>
<dbReference type="SUPFAM" id="SSF50978">
    <property type="entry name" value="WD40 repeat-like"/>
    <property type="match status" value="1"/>
</dbReference>
<gene>
    <name evidence="7" type="primary">BPH1</name>
    <name evidence="7" type="ORF">PRK78_001446</name>
</gene>
<evidence type="ECO:0000256" key="2">
    <source>
        <dbReference type="ARBA" id="ARBA00022737"/>
    </source>
</evidence>
<feature type="region of interest" description="Disordered" evidence="4">
    <location>
        <begin position="1654"/>
        <end position="1730"/>
    </location>
</feature>
<evidence type="ECO:0000256" key="3">
    <source>
        <dbReference type="PROSITE-ProRule" id="PRU00221"/>
    </source>
</evidence>
<dbReference type="SUPFAM" id="SSF81837">
    <property type="entry name" value="BEACH domain"/>
    <property type="match status" value="1"/>
</dbReference>
<evidence type="ECO:0000256" key="1">
    <source>
        <dbReference type="ARBA" id="ARBA00022574"/>
    </source>
</evidence>
<dbReference type="PROSITE" id="PS50197">
    <property type="entry name" value="BEACH"/>
    <property type="match status" value="1"/>
</dbReference>
<dbReference type="PANTHER" id="PTHR46108">
    <property type="entry name" value="BLUE CHEESE"/>
    <property type="match status" value="1"/>
</dbReference>
<dbReference type="Pfam" id="PF02138">
    <property type="entry name" value="Beach"/>
    <property type="match status" value="1"/>
</dbReference>
<dbReference type="InterPro" id="IPR019775">
    <property type="entry name" value="WD40_repeat_CS"/>
</dbReference>
<dbReference type="Pfam" id="PF23295">
    <property type="entry name" value="Arm_4"/>
    <property type="match status" value="1"/>
</dbReference>
<dbReference type="Gene3D" id="2.130.10.10">
    <property type="entry name" value="YVTN repeat-like/Quinoprotein amine dehydrogenase"/>
    <property type="match status" value="1"/>
</dbReference>
<dbReference type="PROSITE" id="PS50082">
    <property type="entry name" value="WD_REPEATS_2"/>
    <property type="match status" value="1"/>
</dbReference>
<feature type="repeat" description="WD" evidence="3">
    <location>
        <begin position="2356"/>
        <end position="2397"/>
    </location>
</feature>
<dbReference type="InterPro" id="IPR000409">
    <property type="entry name" value="BEACH_dom"/>
</dbReference>
<dbReference type="Gene3D" id="2.30.29.30">
    <property type="entry name" value="Pleckstrin-homology domain (PH domain)/Phosphotyrosine-binding domain (PTB)"/>
    <property type="match status" value="1"/>
</dbReference>
<dbReference type="FunFam" id="1.10.1540.10:FF:000002">
    <property type="entry name" value="WD repeat and FYVE domain containing 3"/>
    <property type="match status" value="1"/>
</dbReference>
<keyword evidence="2" id="KW-0677">Repeat</keyword>
<dbReference type="SMART" id="SM00320">
    <property type="entry name" value="WD40"/>
    <property type="match status" value="2"/>
</dbReference>
<evidence type="ECO:0000256" key="4">
    <source>
        <dbReference type="SAM" id="MobiDB-lite"/>
    </source>
</evidence>
<dbReference type="PROSITE" id="PS00678">
    <property type="entry name" value="WD_REPEATS_1"/>
    <property type="match status" value="1"/>
</dbReference>
<keyword evidence="1 3" id="KW-0853">WD repeat</keyword>
<dbReference type="InterPro" id="IPR056252">
    <property type="entry name" value="Alfy-like_Arm-like"/>
</dbReference>
<evidence type="ECO:0000313" key="8">
    <source>
        <dbReference type="Proteomes" id="UP001219355"/>
    </source>
</evidence>
<dbReference type="CDD" id="cd01201">
    <property type="entry name" value="PH_BEACH"/>
    <property type="match status" value="1"/>
</dbReference>
<dbReference type="Pfam" id="PF00400">
    <property type="entry name" value="WD40"/>
    <property type="match status" value="1"/>
</dbReference>
<name>A0AAF0DCH5_9EURO</name>
<keyword evidence="8" id="KW-1185">Reference proteome</keyword>
<evidence type="ECO:0000313" key="7">
    <source>
        <dbReference type="EMBL" id="WEW56011.1"/>
    </source>
</evidence>
<reference evidence="7" key="1">
    <citation type="submission" date="2023-03" db="EMBL/GenBank/DDBJ databases">
        <title>Emydomyces testavorans Genome Sequence.</title>
        <authorList>
            <person name="Hoyer L."/>
        </authorList>
    </citation>
    <scope>NUCLEOTIDE SEQUENCE</scope>
    <source>
        <strain evidence="7">16-2883</strain>
    </source>
</reference>
<dbReference type="InterPro" id="IPR013320">
    <property type="entry name" value="ConA-like_dom_sf"/>
</dbReference>